<organism evidence="2 3">
    <name type="scientific">Burkholderia aenigmatica</name>
    <dbReference type="NCBI Taxonomy" id="2015348"/>
    <lineage>
        <taxon>Bacteria</taxon>
        <taxon>Pseudomonadati</taxon>
        <taxon>Pseudomonadota</taxon>
        <taxon>Betaproteobacteria</taxon>
        <taxon>Burkholderiales</taxon>
        <taxon>Burkholderiaceae</taxon>
        <taxon>Burkholderia</taxon>
        <taxon>Burkholderia cepacia complex</taxon>
    </lineage>
</organism>
<evidence type="ECO:0000256" key="1">
    <source>
        <dbReference type="SAM" id="Phobius"/>
    </source>
</evidence>
<dbReference type="EMBL" id="CABVQC010000030">
    <property type="protein sequence ID" value="VWB92108.1"/>
    <property type="molecule type" value="Genomic_DNA"/>
</dbReference>
<feature type="transmembrane region" description="Helical" evidence="1">
    <location>
        <begin position="33"/>
        <end position="51"/>
    </location>
</feature>
<reference evidence="2 3" key="1">
    <citation type="submission" date="2019-09" db="EMBL/GenBank/DDBJ databases">
        <authorList>
            <person name="Depoorter E."/>
        </authorList>
    </citation>
    <scope>NUCLEOTIDE SEQUENCE [LARGE SCALE GENOMIC DNA]</scope>
    <source>
        <strain evidence="2">LMG 13014</strain>
    </source>
</reference>
<sequence>MQTEHPSRATLAVRKGNDARRAGIRAGGIRGRLPCFLMVVFLFGMMLAATAEAREDYFTIRNSPGQIKPSPPMAFTVDGDRVAYYSLGRDLDIMPPAKYSGIGKYTAQLTDQYRTKLDQLKRILAGGEIASVPGRNIGSVLAYSFDLNGKRYEGNLQYRYSDPIGGTLSFLYSLAQDLLDRGTPEINLRPAFTAHAASGNLVVEVVFGNDGAQEVVIDGPEKWLPQRVDPKKQYVYIGALNDARVGFDVQLVEKYLSPASRPYASSISVKPGQRVKVEFVVPYDELTFDPGSSAQQIQGGTFLMVGVANVDIQSPAAMKGKAFIRMDEQPAVDLTER</sequence>
<protein>
    <submittedName>
        <fullName evidence="2">Uncharacterized protein</fullName>
    </submittedName>
</protein>
<accession>A0A6P2N5Q5</accession>
<dbReference type="Proteomes" id="UP000494261">
    <property type="component" value="Unassembled WGS sequence"/>
</dbReference>
<gene>
    <name evidence="2" type="ORF">BLA13014_04282</name>
</gene>
<dbReference type="AlphaFoldDB" id="A0A6P2N5Q5"/>
<keyword evidence="1" id="KW-1133">Transmembrane helix</keyword>
<proteinExistence type="predicted"/>
<keyword evidence="1" id="KW-0472">Membrane</keyword>
<evidence type="ECO:0000313" key="3">
    <source>
        <dbReference type="Proteomes" id="UP000494261"/>
    </source>
</evidence>
<name>A0A6P2N5Q5_9BURK</name>
<keyword evidence="1" id="KW-0812">Transmembrane</keyword>
<evidence type="ECO:0000313" key="2">
    <source>
        <dbReference type="EMBL" id="VWB92108.1"/>
    </source>
</evidence>